<dbReference type="InterPro" id="IPR012675">
    <property type="entry name" value="Beta-grasp_dom_sf"/>
</dbReference>
<dbReference type="eggNOG" id="COG1018">
    <property type="taxonomic scope" value="Bacteria"/>
</dbReference>
<dbReference type="InterPro" id="IPR001041">
    <property type="entry name" value="2Fe-2S_ferredoxin-type"/>
</dbReference>
<dbReference type="EC" id="1.-.-.-" evidence="10"/>
<dbReference type="PROSITE" id="PS00197">
    <property type="entry name" value="2FE2S_FER_1"/>
    <property type="match status" value="1"/>
</dbReference>
<dbReference type="SUPFAM" id="SSF54292">
    <property type="entry name" value="2Fe-2S ferredoxin-like"/>
    <property type="match status" value="1"/>
</dbReference>
<dbReference type="OrthoDB" id="3807506at2"/>
<proteinExistence type="predicted"/>
<feature type="domain" description="2Fe-2S ferredoxin-type" evidence="8">
    <location>
        <begin position="256"/>
        <end position="340"/>
    </location>
</feature>
<sequence length="340" mass="37014">MPDRFLRGLAVFTDVYTRSLPLLGRSRKQAGPLERALRLEVVDRRVEAEDVVSIQMSTSDGSALPQWFPGSHLDLHLASGRRRQYSLCGDPADRSCYRIAVRRITDGGGGSVEVHEELTPGRHVVVRGPRNAFPFVPHGSALFLAGGIGITPILPMVRAADRLGMDWRFVYTGRSRATMPFLDELPAGRVLVRPDEEFGVPTAADLLADAPRDGAVYVCGPTPMLATVRAGFGDCAASALHFERFAPPPVVDGKPFEVQLGRGGVVLQVPADRSALEVIREQLPGVAYSCRQGFCGTCRVRVLDGVVEHRDRRLTDRQRAEGEALVCVSRADGGRLVLDL</sequence>
<keyword evidence="11" id="KW-1185">Reference proteome</keyword>
<dbReference type="PROSITE" id="PS51085">
    <property type="entry name" value="2FE2S_FER_2"/>
    <property type="match status" value="1"/>
</dbReference>
<dbReference type="Gene3D" id="3.10.20.30">
    <property type="match status" value="1"/>
</dbReference>
<dbReference type="Gene3D" id="3.40.50.80">
    <property type="entry name" value="Nucleotide-binding domain of ferredoxin-NADP reductase (FNR) module"/>
    <property type="match status" value="1"/>
</dbReference>
<dbReference type="PATRIC" id="fig|1449976.3.peg.2659"/>
<evidence type="ECO:0000256" key="2">
    <source>
        <dbReference type="ARBA" id="ARBA00022630"/>
    </source>
</evidence>
<dbReference type="InterPro" id="IPR017938">
    <property type="entry name" value="Riboflavin_synthase-like_b-brl"/>
</dbReference>
<evidence type="ECO:0000256" key="5">
    <source>
        <dbReference type="ARBA" id="ARBA00023002"/>
    </source>
</evidence>
<name>W5W5G6_9PSEU</name>
<dbReference type="Pfam" id="PF00111">
    <property type="entry name" value="Fer2"/>
    <property type="match status" value="1"/>
</dbReference>
<dbReference type="Gene3D" id="2.40.30.10">
    <property type="entry name" value="Translation factors"/>
    <property type="match status" value="1"/>
</dbReference>
<dbReference type="STRING" id="1449976.KALB_2652"/>
<evidence type="ECO:0000313" key="11">
    <source>
        <dbReference type="Proteomes" id="UP000019225"/>
    </source>
</evidence>
<organism evidence="10 11">
    <name type="scientific">Kutzneria albida DSM 43870</name>
    <dbReference type="NCBI Taxonomy" id="1449976"/>
    <lineage>
        <taxon>Bacteria</taxon>
        <taxon>Bacillati</taxon>
        <taxon>Actinomycetota</taxon>
        <taxon>Actinomycetes</taxon>
        <taxon>Pseudonocardiales</taxon>
        <taxon>Pseudonocardiaceae</taxon>
        <taxon>Kutzneria</taxon>
    </lineage>
</organism>
<dbReference type="PROSITE" id="PS51384">
    <property type="entry name" value="FAD_FR"/>
    <property type="match status" value="1"/>
</dbReference>
<reference evidence="10 11" key="1">
    <citation type="journal article" date="2014" name="BMC Genomics">
        <title>Complete genome sequence of producer of the glycopeptide antibiotic Aculeximycin Kutzneria albida DSM 43870T, a representative of minor genus of Pseudonocardiaceae.</title>
        <authorList>
            <person name="Rebets Y."/>
            <person name="Tokovenko B."/>
            <person name="Lushchyk I."/>
            <person name="Ruckert C."/>
            <person name="Zaburannyi N."/>
            <person name="Bechthold A."/>
            <person name="Kalinowski J."/>
            <person name="Luzhetskyy A."/>
        </authorList>
    </citation>
    <scope>NUCLEOTIDE SEQUENCE [LARGE SCALE GENOMIC DNA]</scope>
    <source>
        <strain evidence="10">DSM 43870</strain>
    </source>
</reference>
<dbReference type="InterPro" id="IPR050415">
    <property type="entry name" value="MRET"/>
</dbReference>
<dbReference type="InterPro" id="IPR017927">
    <property type="entry name" value="FAD-bd_FR_type"/>
</dbReference>
<feature type="domain" description="FAD-binding FR-type" evidence="9">
    <location>
        <begin position="34"/>
        <end position="136"/>
    </location>
</feature>
<keyword evidence="10" id="KW-0223">Dioxygenase</keyword>
<keyword evidence="3" id="KW-0001">2Fe-2S</keyword>
<keyword evidence="4" id="KW-0479">Metal-binding</keyword>
<evidence type="ECO:0000313" key="10">
    <source>
        <dbReference type="EMBL" id="AHH96020.1"/>
    </source>
</evidence>
<dbReference type="GO" id="GO:0046872">
    <property type="term" value="F:metal ion binding"/>
    <property type="evidence" value="ECO:0007669"/>
    <property type="project" value="UniProtKB-KW"/>
</dbReference>
<dbReference type="GO" id="GO:0051537">
    <property type="term" value="F:2 iron, 2 sulfur cluster binding"/>
    <property type="evidence" value="ECO:0007669"/>
    <property type="project" value="UniProtKB-KW"/>
</dbReference>
<dbReference type="CDD" id="cd06185">
    <property type="entry name" value="PDR_like"/>
    <property type="match status" value="1"/>
</dbReference>
<protein>
    <submittedName>
        <fullName evidence="10">Phenoxybenzoate dioxygenase beta subunit</fullName>
        <ecNumber evidence="10">1.-.-.-</ecNumber>
    </submittedName>
</protein>
<evidence type="ECO:0000256" key="3">
    <source>
        <dbReference type="ARBA" id="ARBA00022714"/>
    </source>
</evidence>
<evidence type="ECO:0000256" key="7">
    <source>
        <dbReference type="ARBA" id="ARBA00023014"/>
    </source>
</evidence>
<dbReference type="InterPro" id="IPR036010">
    <property type="entry name" value="2Fe-2S_ferredoxin-like_sf"/>
</dbReference>
<dbReference type="PANTHER" id="PTHR47354">
    <property type="entry name" value="NADH OXIDOREDUCTASE HCR"/>
    <property type="match status" value="1"/>
</dbReference>
<dbReference type="InterPro" id="IPR039261">
    <property type="entry name" value="FNR_nucleotide-bd"/>
</dbReference>
<dbReference type="AlphaFoldDB" id="W5W5G6"/>
<dbReference type="KEGG" id="kal:KALB_2652"/>
<keyword evidence="5 10" id="KW-0560">Oxidoreductase</keyword>
<dbReference type="CDD" id="cd00207">
    <property type="entry name" value="fer2"/>
    <property type="match status" value="1"/>
</dbReference>
<evidence type="ECO:0000259" key="9">
    <source>
        <dbReference type="PROSITE" id="PS51384"/>
    </source>
</evidence>
<dbReference type="PANTHER" id="PTHR47354:SF1">
    <property type="entry name" value="CARNITINE MONOOXYGENASE REDUCTASE SUBUNIT"/>
    <property type="match status" value="1"/>
</dbReference>
<dbReference type="SUPFAM" id="SSF63380">
    <property type="entry name" value="Riboflavin synthase domain-like"/>
    <property type="match status" value="1"/>
</dbReference>
<dbReference type="HOGENOM" id="CLU_003827_17_0_11"/>
<evidence type="ECO:0000256" key="4">
    <source>
        <dbReference type="ARBA" id="ARBA00022723"/>
    </source>
</evidence>
<dbReference type="PRINTS" id="PR00409">
    <property type="entry name" value="PHDIOXRDTASE"/>
</dbReference>
<dbReference type="Proteomes" id="UP000019225">
    <property type="component" value="Chromosome"/>
</dbReference>
<evidence type="ECO:0000256" key="6">
    <source>
        <dbReference type="ARBA" id="ARBA00023004"/>
    </source>
</evidence>
<keyword evidence="6" id="KW-0408">Iron</keyword>
<dbReference type="SUPFAM" id="SSF52343">
    <property type="entry name" value="Ferredoxin reductase-like, C-terminal NADP-linked domain"/>
    <property type="match status" value="1"/>
</dbReference>
<dbReference type="GO" id="GO:0051213">
    <property type="term" value="F:dioxygenase activity"/>
    <property type="evidence" value="ECO:0007669"/>
    <property type="project" value="UniProtKB-KW"/>
</dbReference>
<keyword evidence="7" id="KW-0411">Iron-sulfur</keyword>
<evidence type="ECO:0000259" key="8">
    <source>
        <dbReference type="PROSITE" id="PS51085"/>
    </source>
</evidence>
<keyword evidence="2" id="KW-0285">Flavoprotein</keyword>
<comment type="cofactor">
    <cofactor evidence="1">
        <name>FAD</name>
        <dbReference type="ChEBI" id="CHEBI:57692"/>
    </cofactor>
</comment>
<dbReference type="EMBL" id="CP007155">
    <property type="protein sequence ID" value="AHH96020.1"/>
    <property type="molecule type" value="Genomic_DNA"/>
</dbReference>
<dbReference type="InterPro" id="IPR006058">
    <property type="entry name" value="2Fe2S_fd_BS"/>
</dbReference>
<accession>W5W5G6</accession>
<gene>
    <name evidence="10" type="ORF">KALB_2652</name>
</gene>
<evidence type="ECO:0000256" key="1">
    <source>
        <dbReference type="ARBA" id="ARBA00001974"/>
    </source>
</evidence>